<dbReference type="InterPro" id="IPR023538">
    <property type="entry name" value="RNP1"/>
</dbReference>
<evidence type="ECO:0000256" key="2">
    <source>
        <dbReference type="ARBA" id="ARBA00006181"/>
    </source>
</evidence>
<keyword evidence="10" id="KW-0539">Nucleus</keyword>
<name>A0AAV4T1L9_9ARAC</name>
<dbReference type="Gene3D" id="2.30.30.210">
    <property type="entry name" value="Ribonuclease P/MRP, subunit p29"/>
    <property type="match status" value="1"/>
</dbReference>
<dbReference type="GO" id="GO:0001682">
    <property type="term" value="P:tRNA 5'-leader removal"/>
    <property type="evidence" value="ECO:0007669"/>
    <property type="project" value="InterPro"/>
</dbReference>
<dbReference type="GO" id="GO:0030677">
    <property type="term" value="C:ribonuclease P complex"/>
    <property type="evidence" value="ECO:0007669"/>
    <property type="project" value="UniProtKB-UniRule"/>
</dbReference>
<comment type="subunit">
    <text evidence="9">Component of nuclear RNase P and RNase MRP ribonucleoproteins. RNase P consists of a catalytic RNA moiety and 10 different protein chains; POP1, POP4, POP5, POP7, RPP14, RPP21, RPP25, RPP30, RPP38 and RPP40. Within the RNase P complex, POP1, POP7 and RPP25 form the 'finger' subcomplex, POP5, RPP14, RPP40 and homodimeric RPP30 form the 'palm' subcomplex, and RPP21, POP4 and RPP38 form the 'wrist' subcomplex. All subunits of the RNase P complex interact with the catalytic RNA. Several subunits of RNase P are also part of the RNase MRP complex. RNase MRP consists of a catalytic RNA moiety and about 8 protein subunits; POP1, POP7, RPP25, RPP30, RPP38, RPP40 and possibly also POP4 and POP5.</text>
</comment>
<organism evidence="11 12">
    <name type="scientific">Caerostris darwini</name>
    <dbReference type="NCBI Taxonomy" id="1538125"/>
    <lineage>
        <taxon>Eukaryota</taxon>
        <taxon>Metazoa</taxon>
        <taxon>Ecdysozoa</taxon>
        <taxon>Arthropoda</taxon>
        <taxon>Chelicerata</taxon>
        <taxon>Arachnida</taxon>
        <taxon>Araneae</taxon>
        <taxon>Araneomorphae</taxon>
        <taxon>Entelegynae</taxon>
        <taxon>Araneoidea</taxon>
        <taxon>Araneidae</taxon>
        <taxon>Caerostris</taxon>
    </lineage>
</organism>
<protein>
    <recommendedName>
        <fullName evidence="3 10">Ribonuclease P protein subunit p29</fullName>
    </recommendedName>
</protein>
<dbReference type="AlphaFoldDB" id="A0AAV4T1L9"/>
<dbReference type="GO" id="GO:0016787">
    <property type="term" value="F:hydrolase activity"/>
    <property type="evidence" value="ECO:0007669"/>
    <property type="project" value="UniProtKB-KW"/>
</dbReference>
<dbReference type="InterPro" id="IPR036980">
    <property type="entry name" value="RNase_P/MRP_Rpp29_sf"/>
</dbReference>
<evidence type="ECO:0000256" key="5">
    <source>
        <dbReference type="ARBA" id="ARBA00022694"/>
    </source>
</evidence>
<dbReference type="PANTHER" id="PTHR13348:SF0">
    <property type="entry name" value="RIBONUCLEASE P PROTEIN SUBUNIT P29"/>
    <property type="match status" value="1"/>
</dbReference>
<keyword evidence="6" id="KW-0540">Nuclease</keyword>
<evidence type="ECO:0000256" key="1">
    <source>
        <dbReference type="ARBA" id="ARBA00002435"/>
    </source>
</evidence>
<keyword evidence="5 10" id="KW-0819">tRNA processing</keyword>
<accession>A0AAV4T1L9</accession>
<keyword evidence="12" id="KW-1185">Reference proteome</keyword>
<dbReference type="GO" id="GO:0005730">
    <property type="term" value="C:nucleolus"/>
    <property type="evidence" value="ECO:0007669"/>
    <property type="project" value="UniProtKB-SubCell"/>
</dbReference>
<gene>
    <name evidence="11" type="primary">POP4</name>
    <name evidence="11" type="ORF">CDAR_52761</name>
</gene>
<dbReference type="HAMAP" id="MF_00754">
    <property type="entry name" value="RNase_P_1"/>
    <property type="match status" value="1"/>
</dbReference>
<keyword evidence="7" id="KW-0255">Endonuclease</keyword>
<dbReference type="GO" id="GO:0000172">
    <property type="term" value="C:ribonuclease MRP complex"/>
    <property type="evidence" value="ECO:0007669"/>
    <property type="project" value="InterPro"/>
</dbReference>
<evidence type="ECO:0000256" key="3">
    <source>
        <dbReference type="ARBA" id="ARBA00016225"/>
    </source>
</evidence>
<evidence type="ECO:0000256" key="8">
    <source>
        <dbReference type="ARBA" id="ARBA00022801"/>
    </source>
</evidence>
<evidence type="ECO:0000256" key="10">
    <source>
        <dbReference type="PIRNR" id="PIRNR027081"/>
    </source>
</evidence>
<dbReference type="InterPro" id="IPR023534">
    <property type="entry name" value="Rof/RNase_P-like"/>
</dbReference>
<dbReference type="EMBL" id="BPLQ01008865">
    <property type="protein sequence ID" value="GIY39994.1"/>
    <property type="molecule type" value="Genomic_DNA"/>
</dbReference>
<keyword evidence="4" id="KW-0963">Cytoplasm</keyword>
<dbReference type="SMART" id="SM00538">
    <property type="entry name" value="POP4"/>
    <property type="match status" value="1"/>
</dbReference>
<dbReference type="PANTHER" id="PTHR13348">
    <property type="entry name" value="RIBONUCLEASE P SUBUNIT P29"/>
    <property type="match status" value="1"/>
</dbReference>
<proteinExistence type="inferred from homology"/>
<sequence length="210" mass="24341">METPPCKGSAKKKEKPKNALLKTLPPSIQKLSDRIGLRQVPEDYIKKFLNKVIPKSSSYTLDEYKDASEQRKLGVFKLDPKTTKYENFLPIHKLWCQYIQKMLNLRESLPEDLSGIYQKLLKADYHGCMLVVLSSVCHTYVGTKGIVIQETKNVFRLVDEEDKLKTIPKKGSIFSFELNGNVFKIYGDNFCFLPYERIRVKFKTRQIVNP</sequence>
<evidence type="ECO:0000256" key="7">
    <source>
        <dbReference type="ARBA" id="ARBA00022759"/>
    </source>
</evidence>
<comment type="subcellular location">
    <subcellularLocation>
        <location evidence="10">Nucleus</location>
        <location evidence="10">Nucleolus</location>
    </subcellularLocation>
</comment>
<evidence type="ECO:0000313" key="12">
    <source>
        <dbReference type="Proteomes" id="UP001054837"/>
    </source>
</evidence>
<keyword evidence="8" id="KW-0378">Hydrolase</keyword>
<evidence type="ECO:0000313" key="11">
    <source>
        <dbReference type="EMBL" id="GIY39994.1"/>
    </source>
</evidence>
<comment type="caution">
    <text evidence="11">The sequence shown here is derived from an EMBL/GenBank/DDBJ whole genome shotgun (WGS) entry which is preliminary data.</text>
</comment>
<dbReference type="Pfam" id="PF01868">
    <property type="entry name" value="RNase_P-MRP_p29"/>
    <property type="match status" value="1"/>
</dbReference>
<dbReference type="Proteomes" id="UP001054837">
    <property type="component" value="Unassembled WGS sequence"/>
</dbReference>
<evidence type="ECO:0000256" key="9">
    <source>
        <dbReference type="ARBA" id="ARBA00046486"/>
    </source>
</evidence>
<dbReference type="InterPro" id="IPR002730">
    <property type="entry name" value="Rpp29/RNP1"/>
</dbReference>
<comment type="function">
    <text evidence="1 10">Component of ribonuclease P, a ribonucleoprotein complex that generates mature tRNA molecules by cleaving their 5'-ends.</text>
</comment>
<dbReference type="GO" id="GO:0033204">
    <property type="term" value="F:ribonuclease P RNA binding"/>
    <property type="evidence" value="ECO:0007669"/>
    <property type="project" value="InterPro"/>
</dbReference>
<evidence type="ECO:0000256" key="4">
    <source>
        <dbReference type="ARBA" id="ARBA00022490"/>
    </source>
</evidence>
<comment type="similarity">
    <text evidence="2">Belongs to the eukaryotic/archaeal RNase P protein component 1 family.</text>
</comment>
<dbReference type="GO" id="GO:0004519">
    <property type="term" value="F:endonuclease activity"/>
    <property type="evidence" value="ECO:0007669"/>
    <property type="project" value="UniProtKB-KW"/>
</dbReference>
<reference evidence="11 12" key="1">
    <citation type="submission" date="2021-06" db="EMBL/GenBank/DDBJ databases">
        <title>Caerostris darwini draft genome.</title>
        <authorList>
            <person name="Kono N."/>
            <person name="Arakawa K."/>
        </authorList>
    </citation>
    <scope>NUCLEOTIDE SEQUENCE [LARGE SCALE GENOMIC DNA]</scope>
</reference>
<dbReference type="SUPFAM" id="SSF101744">
    <property type="entry name" value="Rof/RNase P subunit-like"/>
    <property type="match status" value="1"/>
</dbReference>
<dbReference type="GO" id="GO:0006364">
    <property type="term" value="P:rRNA processing"/>
    <property type="evidence" value="ECO:0007669"/>
    <property type="project" value="TreeGrafter"/>
</dbReference>
<dbReference type="PIRSF" id="PIRSF027081">
    <property type="entry name" value="RNase_P/MRP_p29_subunit"/>
    <property type="match status" value="1"/>
</dbReference>
<evidence type="ECO:0000256" key="6">
    <source>
        <dbReference type="ARBA" id="ARBA00022722"/>
    </source>
</evidence>
<dbReference type="InterPro" id="IPR016848">
    <property type="entry name" value="RNase_P/MRP_Rpp29-subunit"/>
</dbReference>